<dbReference type="GO" id="GO:0009678">
    <property type="term" value="F:diphosphate hydrolysis-driven proton transmembrane transporter activity"/>
    <property type="evidence" value="ECO:0007669"/>
    <property type="project" value="UniProtKB-UniRule"/>
</dbReference>
<feature type="transmembrane region" description="Helical" evidence="9">
    <location>
        <begin position="412"/>
        <end position="430"/>
    </location>
</feature>
<dbReference type="HAMAP" id="MF_01129">
    <property type="entry name" value="PPase_energized_pump"/>
    <property type="match status" value="1"/>
</dbReference>
<dbReference type="Pfam" id="PF03030">
    <property type="entry name" value="H_PPase"/>
    <property type="match status" value="1"/>
</dbReference>
<reference evidence="10" key="1">
    <citation type="journal article" date="2020" name="J. ISSAAS">
        <title>Lactobacilli and other gastrointestinal microbiota of Peromyscus leucopus, reservoir host for agents of Lyme disease and other zoonoses in North America.</title>
        <authorList>
            <person name="Milovic A."/>
            <person name="Bassam K."/>
            <person name="Shao H."/>
            <person name="Chatzistamou I."/>
            <person name="Tufts D.M."/>
            <person name="Diuk-Wasser M."/>
            <person name="Barbour A.G."/>
        </authorList>
    </citation>
    <scope>NUCLEOTIDE SEQUENCE</scope>
    <source>
        <strain evidence="10">LL30</strain>
    </source>
</reference>
<dbReference type="PANTHER" id="PTHR31998">
    <property type="entry name" value="K(+)-INSENSITIVE PYROPHOSPHATE-ENERGIZED PROTON PUMP"/>
    <property type="match status" value="1"/>
</dbReference>
<feature type="site" description="Determinant of potassium independence" evidence="9">
    <location>
        <position position="508"/>
    </location>
</feature>
<feature type="transmembrane region" description="Helical" evidence="9">
    <location>
        <begin position="634"/>
        <end position="654"/>
    </location>
</feature>
<feature type="transmembrane region" description="Helical" evidence="9">
    <location>
        <begin position="263"/>
        <end position="280"/>
    </location>
</feature>
<evidence type="ECO:0000256" key="5">
    <source>
        <dbReference type="ARBA" id="ARBA00022967"/>
    </source>
</evidence>
<keyword evidence="6 9" id="KW-1133">Transmembrane helix</keyword>
<comment type="caution">
    <text evidence="9">Lacks conserved residue(s) required for the propagation of feature annotation.</text>
</comment>
<gene>
    <name evidence="9 10" type="primary">hppA</name>
    <name evidence="10" type="ORF">Elusimicrob2101_1460</name>
</gene>
<dbReference type="NCBIfam" id="NF001952">
    <property type="entry name" value="PRK00733.1-4"/>
    <property type="match status" value="1"/>
</dbReference>
<keyword evidence="10" id="KW-0378">Hydrolase</keyword>
<keyword evidence="9" id="KW-1003">Cell membrane</keyword>
<dbReference type="PIRSF" id="PIRSF001265">
    <property type="entry name" value="H+-PPase"/>
    <property type="match status" value="1"/>
</dbReference>
<comment type="cofactor">
    <cofactor evidence="9">
        <name>Mg(2+)</name>
        <dbReference type="ChEBI" id="CHEBI:18420"/>
    </cofactor>
</comment>
<accession>A0A650EMK5</accession>
<dbReference type="NCBIfam" id="NF001960">
    <property type="entry name" value="PRK00733.3-5"/>
    <property type="match status" value="1"/>
</dbReference>
<feature type="transmembrane region" description="Helical" evidence="9">
    <location>
        <begin position="180"/>
        <end position="204"/>
    </location>
</feature>
<feature type="transmembrane region" description="Helical" evidence="9">
    <location>
        <begin position="553"/>
        <end position="575"/>
    </location>
</feature>
<dbReference type="NCBIfam" id="TIGR01104">
    <property type="entry name" value="V_PPase"/>
    <property type="match status" value="1"/>
</dbReference>
<feature type="transmembrane region" description="Helical" evidence="9">
    <location>
        <begin position="509"/>
        <end position="532"/>
    </location>
</feature>
<dbReference type="AlphaFoldDB" id="A0A650EMK5"/>
<evidence type="ECO:0000256" key="1">
    <source>
        <dbReference type="ARBA" id="ARBA00004127"/>
    </source>
</evidence>
<evidence type="ECO:0000256" key="7">
    <source>
        <dbReference type="ARBA" id="ARBA00023065"/>
    </source>
</evidence>
<evidence type="ECO:0000256" key="4">
    <source>
        <dbReference type="ARBA" id="ARBA00022842"/>
    </source>
</evidence>
<feature type="transmembrane region" description="Helical" evidence="9">
    <location>
        <begin position="107"/>
        <end position="127"/>
    </location>
</feature>
<protein>
    <recommendedName>
        <fullName evidence="9">K(+)-insensitive pyrophosphate-energized proton pump</fullName>
        <ecNumber evidence="9">7.1.3.1</ecNumber>
    </recommendedName>
    <alternativeName>
        <fullName evidence="9">Membrane-bound proton-translocating pyrophosphatase</fullName>
    </alternativeName>
    <alternativeName>
        <fullName evidence="9">Pyrophosphate-energized inorganic pyrophosphatase</fullName>
        <shortName evidence="9">H(+)-PPase</shortName>
    </alternativeName>
</protein>
<feature type="transmembrane region" description="Helical" evidence="9">
    <location>
        <begin position="759"/>
        <end position="777"/>
    </location>
</feature>
<keyword evidence="9" id="KW-0375">Hydrogen ion transport</keyword>
<dbReference type="GO" id="GO:0000287">
    <property type="term" value="F:magnesium ion binding"/>
    <property type="evidence" value="ECO:0007669"/>
    <property type="project" value="UniProtKB-UniRule"/>
</dbReference>
<feature type="transmembrane region" description="Helical" evidence="9">
    <location>
        <begin position="69"/>
        <end position="87"/>
    </location>
</feature>
<evidence type="ECO:0000313" key="10">
    <source>
        <dbReference type="EMBL" id="QGT50883.1"/>
    </source>
</evidence>
<keyword evidence="5 9" id="KW-1278">Translocase</keyword>
<keyword evidence="2 9" id="KW-0813">Transport</keyword>
<dbReference type="GO" id="GO:0004427">
    <property type="term" value="F:inorganic diphosphate phosphatase activity"/>
    <property type="evidence" value="ECO:0007669"/>
    <property type="project" value="UniProtKB-UniRule"/>
</dbReference>
<feature type="transmembrane region" description="Helical" evidence="9">
    <location>
        <begin position="351"/>
        <end position="369"/>
    </location>
</feature>
<comment type="function">
    <text evidence="9">Proton pump that utilizes the energy of pyrophosphate hydrolysis as the driving force for proton movement across the membrane. Generates a proton motive force.</text>
</comment>
<keyword evidence="8 9" id="KW-0472">Membrane</keyword>
<evidence type="ECO:0000256" key="3">
    <source>
        <dbReference type="ARBA" id="ARBA00022692"/>
    </source>
</evidence>
<evidence type="ECO:0000256" key="9">
    <source>
        <dbReference type="HAMAP-Rule" id="MF_01129"/>
    </source>
</evidence>
<dbReference type="EC" id="7.1.3.1" evidence="9"/>
<organism evidence="10">
    <name type="scientific">uncultured Elusimicrobia bacterium</name>
    <dbReference type="NCBI Taxonomy" id="699876"/>
    <lineage>
        <taxon>Bacteria</taxon>
        <taxon>Pseudomonadati</taxon>
        <taxon>Elusimicrobiota</taxon>
        <taxon>Elusimicrobia</taxon>
        <taxon>environmental samples</taxon>
    </lineage>
</organism>
<comment type="similarity">
    <text evidence="9">Belongs to the H(+)-translocating pyrophosphatase (TC 3.A.10) family. K(+)-insensitive subfamily.</text>
</comment>
<sequence length="787" mass="82423">MWYGIAALRPFEQYALFGVLFIAVLGLLYAFFLRRQVIREDTGTPAMLKVWGAIREGANAYLKRQLKTILPLIGLLTVCLFLSVYIVPVSQDSMERFAGLSPEKVKLIAAFGRAGAFILGAVFSLLVGQLGMRIAVDANVRVAAASKRGFGDALRIAYRAGTVTGMLTDGLGLLGGTAIFIIFGIAAPDALLGFGFGGTLLALFMRVGGGIYTKAADVGADLVGKVEAGIPEDDPRNPAVVADLVGDNVGDCAGMAADIFESYEVTIVSGLILGIALWRITGHHEWIVYPLLVRGIGVLCSIIGTYAVKDSKRSAGNAMKAIFKGYSISAAISVAIFGVLAYFYMNAVPGGWWRPFAVTTIGILLAIGIDRLTEYFTGTENKPVQEIKKSTATGSATTILSGLAVGMESAVWTTLVIAAAIFGSVVIFGSVDGLTPAEKFNFILYGVAMTGIGMLTLTGNNVAMDSFGPIADNANGIGEMSWHGQEDEETKKARQIMADLDGVGNTTKAITKGVAIGSAVIAAVSLFASYMVDVSNVQRLLNDAWAAAGEDKILPLLSQVGIVVSNPVVFVGMLIGGALPWLFSSFAINAVSRAAALIVQEVRRQFKGGVLDGTAQPDYTRAVGISTIAAQKELIILALLGIVSPIVVGLAFGVEALGGFLAGIIISGQLLAVFMSNAGGSWDNAKKVVEDEPSDIAANTGKGSERHKASVVGDTVGDPLKDTAGPAVNPLIKVVNMVAVIVAPIIVNYHNDYTPLGKIGWVVVIALLAVLGWAILSSKKPAQDLNK</sequence>
<dbReference type="GO" id="GO:0012505">
    <property type="term" value="C:endomembrane system"/>
    <property type="evidence" value="ECO:0007669"/>
    <property type="project" value="UniProtKB-SubCell"/>
</dbReference>
<dbReference type="EMBL" id="MN577572">
    <property type="protein sequence ID" value="QGT50883.1"/>
    <property type="molecule type" value="Genomic_DNA"/>
</dbReference>
<evidence type="ECO:0000256" key="2">
    <source>
        <dbReference type="ARBA" id="ARBA00022448"/>
    </source>
</evidence>
<feature type="transmembrane region" description="Helical" evidence="9">
    <location>
        <begin position="730"/>
        <end position="747"/>
    </location>
</feature>
<feature type="transmembrane region" description="Helical" evidence="9">
    <location>
        <begin position="156"/>
        <end position="174"/>
    </location>
</feature>
<evidence type="ECO:0000256" key="8">
    <source>
        <dbReference type="ARBA" id="ARBA00023136"/>
    </source>
</evidence>
<keyword evidence="7 9" id="KW-0406">Ion transport</keyword>
<proteinExistence type="inferred from homology"/>
<comment type="catalytic activity">
    <reaction evidence="9">
        <text>diphosphate + H2O + H(+)(in) = 2 phosphate + 2 H(+)(out)</text>
        <dbReference type="Rhea" id="RHEA:13973"/>
        <dbReference type="ChEBI" id="CHEBI:15377"/>
        <dbReference type="ChEBI" id="CHEBI:15378"/>
        <dbReference type="ChEBI" id="CHEBI:33019"/>
        <dbReference type="ChEBI" id="CHEBI:43474"/>
        <dbReference type="EC" id="7.1.3.1"/>
    </reaction>
</comment>
<evidence type="ECO:0000256" key="6">
    <source>
        <dbReference type="ARBA" id="ARBA00022989"/>
    </source>
</evidence>
<dbReference type="GO" id="GO:0005886">
    <property type="term" value="C:plasma membrane"/>
    <property type="evidence" value="ECO:0007669"/>
    <property type="project" value="UniProtKB-SubCell"/>
</dbReference>
<feature type="transmembrane region" description="Helical" evidence="9">
    <location>
        <begin position="14"/>
        <end position="32"/>
    </location>
</feature>
<name>A0A650EMK5_9BACT</name>
<feature type="transmembrane region" description="Helical" evidence="9">
    <location>
        <begin position="660"/>
        <end position="678"/>
    </location>
</feature>
<keyword evidence="4 9" id="KW-0460">Magnesium</keyword>
<keyword evidence="3 9" id="KW-0812">Transmembrane</keyword>
<comment type="subcellular location">
    <subcellularLocation>
        <location evidence="9">Cell membrane</location>
        <topology evidence="9">Multi-pass membrane protein</topology>
    </subcellularLocation>
    <subcellularLocation>
        <location evidence="1">Endomembrane system</location>
        <topology evidence="1">Multi-pass membrane protein</topology>
    </subcellularLocation>
</comment>
<feature type="transmembrane region" description="Helical" evidence="9">
    <location>
        <begin position="328"/>
        <end position="345"/>
    </location>
</feature>
<dbReference type="InterPro" id="IPR004131">
    <property type="entry name" value="PPase-energised_H-pump"/>
</dbReference>
<feature type="transmembrane region" description="Helical" evidence="9">
    <location>
        <begin position="286"/>
        <end position="308"/>
    </location>
</feature>
<comment type="subunit">
    <text evidence="9">Homodimer.</text>
</comment>
<feature type="transmembrane region" description="Helical" evidence="9">
    <location>
        <begin position="442"/>
        <end position="459"/>
    </location>
</feature>